<dbReference type="PANTHER" id="PTHR16950">
    <property type="entry name" value="ZINC TRANSPORTER SLC39A7 HISTIDINE-RICH MEMBRANE PROTEIN KE4"/>
    <property type="match status" value="1"/>
</dbReference>
<gene>
    <name evidence="8" type="ORF">SteCoe_205</name>
</gene>
<evidence type="ECO:0000256" key="7">
    <source>
        <dbReference type="SAM" id="SignalP"/>
    </source>
</evidence>
<feature type="signal peptide" evidence="7">
    <location>
        <begin position="1"/>
        <end position="22"/>
    </location>
</feature>
<evidence type="ECO:0000256" key="2">
    <source>
        <dbReference type="ARBA" id="ARBA00022692"/>
    </source>
</evidence>
<reference evidence="8 9" key="1">
    <citation type="submission" date="2016-11" db="EMBL/GenBank/DDBJ databases">
        <title>The macronuclear genome of Stentor coeruleus: a giant cell with tiny introns.</title>
        <authorList>
            <person name="Slabodnick M."/>
            <person name="Ruby J.G."/>
            <person name="Reiff S.B."/>
            <person name="Swart E.C."/>
            <person name="Gosai S."/>
            <person name="Prabakaran S."/>
            <person name="Witkowska E."/>
            <person name="Larue G.E."/>
            <person name="Fisher S."/>
            <person name="Freeman R.M."/>
            <person name="Gunawardena J."/>
            <person name="Chu W."/>
            <person name="Stover N.A."/>
            <person name="Gregory B.D."/>
            <person name="Nowacki M."/>
            <person name="Derisi J."/>
            <person name="Roy S.W."/>
            <person name="Marshall W.F."/>
            <person name="Sood P."/>
        </authorList>
    </citation>
    <scope>NUCLEOTIDE SEQUENCE [LARGE SCALE GENOMIC DNA]</scope>
    <source>
        <strain evidence="8">WM001</strain>
    </source>
</reference>
<sequence length="429" mass="50137">MIKYFFLTFLLLVCAYSRRWHGERWYRNHPNHDHDENPPHHRHDRDENHPHHRHDRDENHPHHQYDYNLGDNFKHNHENYENIYQSNDDNHEPIFYEKNKEEEEINVPLNTPFCECPEIYENDENQENYMKSIKQSEKELSPYFQNISESIKDYNLMIVIVVSSFITTIVDFMVIIIVWIAQKTNMLNENLLKSLTSFACGGFLGDVFIDFLPRITNSRRSGELIILSILGFFTLDKEVSCESPQKKLDSKNKSDEKDKSEEKYKKKSLKDFQQDNLKEIPIEKNNKDKKVYNGIIVLFWIVNLLLSIIIGIDIGSSYLINPTIGIVTTFYMLINEIFYNTRNTIAFLKFGMSYKNLVITKIIGCIGSLIGGVIAFKNVVNDDIIDVVLAIVVGNLLYASFVSLLPSIKAKRSMKWHIVLFCIGVILRV</sequence>
<dbReference type="Pfam" id="PF02535">
    <property type="entry name" value="Zip"/>
    <property type="match status" value="1"/>
</dbReference>
<evidence type="ECO:0000256" key="3">
    <source>
        <dbReference type="ARBA" id="ARBA00022989"/>
    </source>
</evidence>
<protein>
    <submittedName>
        <fullName evidence="8">Uncharacterized protein</fullName>
    </submittedName>
</protein>
<feature type="transmembrane region" description="Helical" evidence="6">
    <location>
        <begin position="291"/>
        <end position="312"/>
    </location>
</feature>
<keyword evidence="3 6" id="KW-1133">Transmembrane helix</keyword>
<organism evidence="8 9">
    <name type="scientific">Stentor coeruleus</name>
    <dbReference type="NCBI Taxonomy" id="5963"/>
    <lineage>
        <taxon>Eukaryota</taxon>
        <taxon>Sar</taxon>
        <taxon>Alveolata</taxon>
        <taxon>Ciliophora</taxon>
        <taxon>Postciliodesmatophora</taxon>
        <taxon>Heterotrichea</taxon>
        <taxon>Heterotrichida</taxon>
        <taxon>Stentoridae</taxon>
        <taxon>Stentor</taxon>
    </lineage>
</organism>
<dbReference type="GO" id="GO:0005385">
    <property type="term" value="F:zinc ion transmembrane transporter activity"/>
    <property type="evidence" value="ECO:0007669"/>
    <property type="project" value="TreeGrafter"/>
</dbReference>
<evidence type="ECO:0000313" key="9">
    <source>
        <dbReference type="Proteomes" id="UP000187209"/>
    </source>
</evidence>
<feature type="transmembrane region" description="Helical" evidence="6">
    <location>
        <begin position="156"/>
        <end position="181"/>
    </location>
</feature>
<accession>A0A1R2D4P7</accession>
<feature type="region of interest" description="Disordered" evidence="5">
    <location>
        <begin position="246"/>
        <end position="267"/>
    </location>
</feature>
<dbReference type="PANTHER" id="PTHR16950:SF16">
    <property type="entry name" value="ZINC TRANSPORTER ZIP13"/>
    <property type="match status" value="1"/>
</dbReference>
<dbReference type="Proteomes" id="UP000187209">
    <property type="component" value="Unassembled WGS sequence"/>
</dbReference>
<feature type="transmembrane region" description="Helical" evidence="6">
    <location>
        <begin position="388"/>
        <end position="408"/>
    </location>
</feature>
<dbReference type="GO" id="GO:0016020">
    <property type="term" value="C:membrane"/>
    <property type="evidence" value="ECO:0007669"/>
    <property type="project" value="UniProtKB-SubCell"/>
</dbReference>
<comment type="subcellular location">
    <subcellularLocation>
        <location evidence="1">Membrane</location>
        <topology evidence="1">Multi-pass membrane protein</topology>
    </subcellularLocation>
</comment>
<dbReference type="EMBL" id="MPUH01000002">
    <property type="protein sequence ID" value="OMJ96242.1"/>
    <property type="molecule type" value="Genomic_DNA"/>
</dbReference>
<feature type="chain" id="PRO_5012842347" evidence="7">
    <location>
        <begin position="23"/>
        <end position="429"/>
    </location>
</feature>
<keyword evidence="4 6" id="KW-0472">Membrane</keyword>
<evidence type="ECO:0000256" key="5">
    <source>
        <dbReference type="SAM" id="MobiDB-lite"/>
    </source>
</evidence>
<name>A0A1R2D4P7_9CILI</name>
<feature type="region of interest" description="Disordered" evidence="5">
    <location>
        <begin position="31"/>
        <end position="65"/>
    </location>
</feature>
<keyword evidence="2 6" id="KW-0812">Transmembrane</keyword>
<dbReference type="InterPro" id="IPR003689">
    <property type="entry name" value="ZIP"/>
</dbReference>
<keyword evidence="7" id="KW-0732">Signal</keyword>
<evidence type="ECO:0000256" key="6">
    <source>
        <dbReference type="SAM" id="Phobius"/>
    </source>
</evidence>
<dbReference type="AlphaFoldDB" id="A0A1R2D4P7"/>
<evidence type="ECO:0000256" key="4">
    <source>
        <dbReference type="ARBA" id="ARBA00023136"/>
    </source>
</evidence>
<keyword evidence="9" id="KW-1185">Reference proteome</keyword>
<evidence type="ECO:0000313" key="8">
    <source>
        <dbReference type="EMBL" id="OMJ96242.1"/>
    </source>
</evidence>
<proteinExistence type="predicted"/>
<comment type="caution">
    <text evidence="8">The sequence shown here is derived from an EMBL/GenBank/DDBJ whole genome shotgun (WGS) entry which is preliminary data.</text>
</comment>
<feature type="transmembrane region" description="Helical" evidence="6">
    <location>
        <begin position="358"/>
        <end position="376"/>
    </location>
</feature>
<dbReference type="GO" id="GO:0006882">
    <property type="term" value="P:intracellular zinc ion homeostasis"/>
    <property type="evidence" value="ECO:0007669"/>
    <property type="project" value="TreeGrafter"/>
</dbReference>
<evidence type="ECO:0000256" key="1">
    <source>
        <dbReference type="ARBA" id="ARBA00004141"/>
    </source>
</evidence>
<feature type="transmembrane region" description="Helical" evidence="6">
    <location>
        <begin position="318"/>
        <end position="338"/>
    </location>
</feature>